<dbReference type="KEGG" id="hnv:DDQ68_03880"/>
<dbReference type="InterPro" id="IPR047655">
    <property type="entry name" value="Transpos_IS630-like"/>
</dbReference>
<dbReference type="InterPro" id="IPR012337">
    <property type="entry name" value="RNaseH-like_sf"/>
</dbReference>
<feature type="domain" description="Tc1-like transposase DDE" evidence="1">
    <location>
        <begin position="65"/>
        <end position="206"/>
    </location>
</feature>
<dbReference type="OrthoDB" id="64529at2"/>
<name>A0A2Z3GGI2_9BACT</name>
<dbReference type="PANTHER" id="PTHR46564">
    <property type="entry name" value="TRANSPOSASE"/>
    <property type="match status" value="1"/>
</dbReference>
<accession>A0A2Z3GGI2</accession>
<proteinExistence type="predicted"/>
<dbReference type="SUPFAM" id="SSF53098">
    <property type="entry name" value="Ribonuclease H-like"/>
    <property type="match status" value="1"/>
</dbReference>
<dbReference type="Gene3D" id="3.30.420.10">
    <property type="entry name" value="Ribonuclease H-like superfamily/Ribonuclease H"/>
    <property type="match status" value="1"/>
</dbReference>
<gene>
    <name evidence="2" type="ORF">DDQ68_03880</name>
</gene>
<dbReference type="InterPro" id="IPR038717">
    <property type="entry name" value="Tc1-like_DDE_dom"/>
</dbReference>
<dbReference type="EMBL" id="CP029145">
    <property type="protein sequence ID" value="AWM32008.1"/>
    <property type="molecule type" value="Genomic_DNA"/>
</dbReference>
<organism evidence="2 3">
    <name type="scientific">Hymenobacter nivis</name>
    <dbReference type="NCBI Taxonomy" id="1850093"/>
    <lineage>
        <taxon>Bacteria</taxon>
        <taxon>Pseudomonadati</taxon>
        <taxon>Bacteroidota</taxon>
        <taxon>Cytophagia</taxon>
        <taxon>Cytophagales</taxon>
        <taxon>Hymenobacteraceae</taxon>
        <taxon>Hymenobacter</taxon>
    </lineage>
</organism>
<evidence type="ECO:0000313" key="2">
    <source>
        <dbReference type="EMBL" id="AWM32008.1"/>
    </source>
</evidence>
<dbReference type="PANTHER" id="PTHR46564:SF1">
    <property type="entry name" value="TRANSPOSASE"/>
    <property type="match status" value="1"/>
</dbReference>
<dbReference type="Pfam" id="PF13358">
    <property type="entry name" value="DDE_3"/>
    <property type="match status" value="1"/>
</dbReference>
<dbReference type="GO" id="GO:0003676">
    <property type="term" value="F:nucleic acid binding"/>
    <property type="evidence" value="ECO:0007669"/>
    <property type="project" value="InterPro"/>
</dbReference>
<dbReference type="Proteomes" id="UP000245999">
    <property type="component" value="Chromosome"/>
</dbReference>
<evidence type="ECO:0000313" key="3">
    <source>
        <dbReference type="Proteomes" id="UP000245999"/>
    </source>
</evidence>
<dbReference type="RefSeq" id="WP_109655019.1">
    <property type="nucleotide sequence ID" value="NZ_CP029145.1"/>
</dbReference>
<dbReference type="InterPro" id="IPR036397">
    <property type="entry name" value="RNaseH_sf"/>
</dbReference>
<sequence length="231" mass="26074">MGKPAGGGGTGRGTRCLPRFFKSLGGRYQRIRRRPAKEPDPLHYAETVERLAELETLAEAGELTLFYGDESHVCQQGYVPYGWQFPGEDVFIPAQKGVRLNYWGLFSRDNQCHWATTCQNIAAAFVAEKLDALSLRIAGPTVIVLDNASIHKAHLIQQWRAVWAQRDLRLFFLPPYSPHLNLAETLWRHLKGGWLQPQDYAQADDLAYATNRCLANFGKQLVITFSPFNAN</sequence>
<dbReference type="AlphaFoldDB" id="A0A2Z3GGI2"/>
<keyword evidence="3" id="KW-1185">Reference proteome</keyword>
<dbReference type="NCBIfam" id="NF033545">
    <property type="entry name" value="transpos_IS630"/>
    <property type="match status" value="1"/>
</dbReference>
<reference evidence="3" key="1">
    <citation type="submission" date="2018-04" db="EMBL/GenBank/DDBJ databases">
        <title>Complete genome of Antarctic heterotrophic bacterium Hymenobacter nivis.</title>
        <authorList>
            <person name="Terashima M."/>
        </authorList>
    </citation>
    <scope>NUCLEOTIDE SEQUENCE [LARGE SCALE GENOMIC DNA]</scope>
    <source>
        <strain evidence="3">NBRC 111535</strain>
    </source>
</reference>
<protein>
    <submittedName>
        <fullName evidence="2">IS630 family transposase</fullName>
    </submittedName>
</protein>
<evidence type="ECO:0000259" key="1">
    <source>
        <dbReference type="Pfam" id="PF13358"/>
    </source>
</evidence>